<dbReference type="Pfam" id="PF13635">
    <property type="entry name" value="DUF4143"/>
    <property type="match status" value="1"/>
</dbReference>
<dbReference type="Gene3D" id="3.40.50.300">
    <property type="entry name" value="P-loop containing nucleotide triphosphate hydrolases"/>
    <property type="match status" value="1"/>
</dbReference>
<reference evidence="3 4" key="1">
    <citation type="submission" date="2017-09" db="EMBL/GenBank/DDBJ databases">
        <title>Reassesment of A. cryaerophilus.</title>
        <authorList>
            <person name="Perez-Cataluna A."/>
            <person name="Collado L."/>
            <person name="Salgado O."/>
            <person name="Lefinanco V."/>
            <person name="Figueras M.J."/>
        </authorList>
    </citation>
    <scope>NUCLEOTIDE SEQUENCE [LARGE SCALE GENOMIC DNA]</scope>
    <source>
        <strain evidence="3 4">LMG 10210</strain>
    </source>
</reference>
<dbReference type="PANTHER" id="PTHR33295">
    <property type="entry name" value="ATPASE"/>
    <property type="match status" value="1"/>
</dbReference>
<feature type="domain" description="AAA" evidence="1">
    <location>
        <begin position="37"/>
        <end position="173"/>
    </location>
</feature>
<sequence>MESILLEDNPHWNNLSAYDNFISRELLPKAVSYLTVKQILALIGARRVGKSTLAKLMIKELLKTVEAKNIFFINLEKPEFIPYKQDASYLAEIFDNYLKLANPNLSEKIYFFIDEIQIFKNWEVFVKSKYENSNIKFIITGSNSSLLTSDFATVLTGRVLKISVHSFSFTEFLKVKNISYGTRIEQISNKIEISRAKDEYLKWGGYFDVISTDDVIIKKDILKNIAEDIIFKDIVPRYNIKNSSQLKDLFYYIVSNATSSLNYLGLAKKINIDAKTIKEYINYFEDNFLIHTISSYHTKMTEQIKSAKKLYLSDNGFLNLGISRTINNIAMLENEVFVVLNKFCEELTYIKENYEIDFRCENLLYQVSYDIEDEKTRQREFRAFENFDSEKRYKYKIITYDETSLSEDIEIIKYEDFVFEFEDTKRIN</sequence>
<feature type="domain" description="DUF4143" evidence="2">
    <location>
        <begin position="233"/>
        <end position="358"/>
    </location>
</feature>
<dbReference type="SUPFAM" id="SSF52540">
    <property type="entry name" value="P-loop containing nucleoside triphosphate hydrolases"/>
    <property type="match status" value="1"/>
</dbReference>
<gene>
    <name evidence="3" type="ORF">CJ673_04350</name>
</gene>
<dbReference type="AlphaFoldDB" id="A0A2S9T7I5"/>
<dbReference type="Proteomes" id="UP000238281">
    <property type="component" value="Unassembled WGS sequence"/>
</dbReference>
<dbReference type="PANTHER" id="PTHR33295:SF8">
    <property type="entry name" value="AAA+ ATPASE DOMAIN-CONTAINING PROTEIN"/>
    <property type="match status" value="1"/>
</dbReference>
<evidence type="ECO:0000259" key="1">
    <source>
        <dbReference type="Pfam" id="PF13173"/>
    </source>
</evidence>
<dbReference type="InterPro" id="IPR027417">
    <property type="entry name" value="P-loop_NTPase"/>
</dbReference>
<evidence type="ECO:0000313" key="3">
    <source>
        <dbReference type="EMBL" id="PRM94797.1"/>
    </source>
</evidence>
<comment type="caution">
    <text evidence="3">The sequence shown here is derived from an EMBL/GenBank/DDBJ whole genome shotgun (WGS) entry which is preliminary data.</text>
</comment>
<dbReference type="InterPro" id="IPR025420">
    <property type="entry name" value="DUF4143"/>
</dbReference>
<name>A0A2S9T7I5_9BACT</name>
<dbReference type="Pfam" id="PF13173">
    <property type="entry name" value="AAA_14"/>
    <property type="match status" value="1"/>
</dbReference>
<organism evidence="3 4">
    <name type="scientific">Aliarcobacter cryaerophilus</name>
    <dbReference type="NCBI Taxonomy" id="28198"/>
    <lineage>
        <taxon>Bacteria</taxon>
        <taxon>Pseudomonadati</taxon>
        <taxon>Campylobacterota</taxon>
        <taxon>Epsilonproteobacteria</taxon>
        <taxon>Campylobacterales</taxon>
        <taxon>Arcobacteraceae</taxon>
        <taxon>Aliarcobacter</taxon>
    </lineage>
</organism>
<dbReference type="InterPro" id="IPR041682">
    <property type="entry name" value="AAA_14"/>
</dbReference>
<dbReference type="RefSeq" id="WP_105915064.1">
    <property type="nucleotide sequence ID" value="NZ_NXGE01000002.1"/>
</dbReference>
<accession>A0A2S9T7I5</accession>
<evidence type="ECO:0000259" key="2">
    <source>
        <dbReference type="Pfam" id="PF13635"/>
    </source>
</evidence>
<dbReference type="EMBL" id="NXGE01000002">
    <property type="protein sequence ID" value="PRM94797.1"/>
    <property type="molecule type" value="Genomic_DNA"/>
</dbReference>
<evidence type="ECO:0000313" key="4">
    <source>
        <dbReference type="Proteomes" id="UP000238281"/>
    </source>
</evidence>
<proteinExistence type="predicted"/>
<protein>
    <submittedName>
        <fullName evidence="3">ATPase</fullName>
    </submittedName>
</protein>